<keyword evidence="2" id="KW-1185">Reference proteome</keyword>
<dbReference type="CDD" id="cd08054">
    <property type="entry name" value="gp6"/>
    <property type="match status" value="1"/>
</dbReference>
<name>A0ABV7KH97_9HYPH</name>
<evidence type="ECO:0000313" key="2">
    <source>
        <dbReference type="Proteomes" id="UP001595583"/>
    </source>
</evidence>
<dbReference type="InterPro" id="IPR011738">
    <property type="entry name" value="Phage_CHP"/>
</dbReference>
<proteinExistence type="predicted"/>
<protein>
    <submittedName>
        <fullName evidence="1">Head-tail connector protein</fullName>
    </submittedName>
</protein>
<evidence type="ECO:0000313" key="1">
    <source>
        <dbReference type="EMBL" id="MFC3209206.1"/>
    </source>
</evidence>
<gene>
    <name evidence="1" type="ORF">ACFOHJ_23580</name>
</gene>
<dbReference type="EMBL" id="JBHRTK010000032">
    <property type="protein sequence ID" value="MFC3209206.1"/>
    <property type="molecule type" value="Genomic_DNA"/>
</dbReference>
<dbReference type="RefSeq" id="WP_378225398.1">
    <property type="nucleotide sequence ID" value="NZ_JBHRTK010000032.1"/>
</dbReference>
<sequence length="180" mass="20003">MWYPSTVTEAPTTEPVTLDEVKQQCLVDSADDDDLLKRLIKAARSHVEEYCNARWAEQTLACQCDNFADFSRLSEGPLKSVTSVQYVAATGETQTLDASVYEARKDELEPSIALKPGQRWPSILPGSRITLTAVFGGDVPDAVHHAMLVFIDAAYHVRENPERPGWTVMDVLLCNHRRGA</sequence>
<dbReference type="Pfam" id="PF05135">
    <property type="entry name" value="Phage_connect_1"/>
    <property type="match status" value="1"/>
</dbReference>
<dbReference type="Proteomes" id="UP001595583">
    <property type="component" value="Unassembled WGS sequence"/>
</dbReference>
<comment type="caution">
    <text evidence="1">The sequence shown here is derived from an EMBL/GenBank/DDBJ whole genome shotgun (WGS) entry which is preliminary data.</text>
</comment>
<dbReference type="InterPro" id="IPR006450">
    <property type="entry name" value="Phage_HK97_gp6-like"/>
</dbReference>
<accession>A0ABV7KH97</accession>
<reference evidence="2" key="1">
    <citation type="journal article" date="2019" name="Int. J. Syst. Evol. Microbiol.">
        <title>The Global Catalogue of Microorganisms (GCM) 10K type strain sequencing project: providing services to taxonomists for standard genome sequencing and annotation.</title>
        <authorList>
            <consortium name="The Broad Institute Genomics Platform"/>
            <consortium name="The Broad Institute Genome Sequencing Center for Infectious Disease"/>
            <person name="Wu L."/>
            <person name="Ma J."/>
        </authorList>
    </citation>
    <scope>NUCLEOTIDE SEQUENCE [LARGE SCALE GENOMIC DNA]</scope>
    <source>
        <strain evidence="2">KCTC 52165</strain>
    </source>
</reference>
<dbReference type="NCBIfam" id="TIGR02215">
    <property type="entry name" value="phage_chp_gp8"/>
    <property type="match status" value="1"/>
</dbReference>
<dbReference type="NCBIfam" id="TIGR01560">
    <property type="entry name" value="put_DNA_pack"/>
    <property type="match status" value="1"/>
</dbReference>
<dbReference type="Gene3D" id="1.10.3230.30">
    <property type="entry name" value="Phage gp6-like head-tail connector protein"/>
    <property type="match status" value="1"/>
</dbReference>
<dbReference type="InterPro" id="IPR021146">
    <property type="entry name" value="Phage_gp6-like_head-tail"/>
</dbReference>
<organism evidence="1 2">
    <name type="scientific">Aquamicrobium soli</name>
    <dbReference type="NCBI Taxonomy" id="1811518"/>
    <lineage>
        <taxon>Bacteria</taxon>
        <taxon>Pseudomonadati</taxon>
        <taxon>Pseudomonadota</taxon>
        <taxon>Alphaproteobacteria</taxon>
        <taxon>Hyphomicrobiales</taxon>
        <taxon>Phyllobacteriaceae</taxon>
        <taxon>Aquamicrobium</taxon>
    </lineage>
</organism>